<dbReference type="InterPro" id="IPR011042">
    <property type="entry name" value="6-blade_b-propeller_TolB-like"/>
</dbReference>
<name>A0A9Q0AN04_9PEZI</name>
<proteinExistence type="predicted"/>
<protein>
    <recommendedName>
        <fullName evidence="3">Saponin hydrolase</fullName>
    </recommendedName>
</protein>
<evidence type="ECO:0000313" key="2">
    <source>
        <dbReference type="Proteomes" id="UP000829685"/>
    </source>
</evidence>
<evidence type="ECO:0008006" key="3">
    <source>
        <dbReference type="Google" id="ProtNLM"/>
    </source>
</evidence>
<keyword evidence="2" id="KW-1185">Reference proteome</keyword>
<dbReference type="EMBL" id="JAFIMR010000021">
    <property type="protein sequence ID" value="KAI1865676.1"/>
    <property type="molecule type" value="Genomic_DNA"/>
</dbReference>
<dbReference type="SUPFAM" id="SSF82171">
    <property type="entry name" value="DPP6 N-terminal domain-like"/>
    <property type="match status" value="1"/>
</dbReference>
<sequence>MKISTQILLGSASVSLVSSATRNQYLQCDEEHPGIPMPGPPAPKPEPVSIIQLPLPPVTQSNAAGACSAAINPRGTGCIGVSTGLQSGDFLPDGKHVVATVLFAGAPAAPHPASIYAGQQIILVKTDNTTFPNGDPWKCITCGVPDANAPGGRSTQWDYPQAFRDGQRLLAGTEIISCGDNLLASEACTPESTFIYPIRWATSAAANDTGPGGSMRELRLHPDNVHLGFNSFATSADGRLAQFGYFARLSYNAAPTSGTPLAPRYDLIRVNRLYDPRGTPPISWDTDAGTLALHPEAVTVGELRGFSGSGREVTYIGSPAESCNIDVFAASLATGAVRRLTAHPEYADPLHVSPDDGWTVVMDTRGSERQMFAAGLRGVPPLTDLVTTTACASTRNNGARRFFQPWLLDAHGDRGCYFGQQVNGVAGRAAGIPGSGDVDDPEWNGQADPRFSPDGTQIVYWQALAVAPACGGANPLPCYASREPGGRTERMMLATLTSRTPLATNGSLTEEAPDIIPWATAYVPGETVPAITGNYPPEGTYTLKGAVSGSAEVEIVENMDKTGVKSVAVTYHEFSDDGVNFLRGTENVTASSPTLTLNKLEWFSDLERVGPTSRGTKVTSPEGFHLEIDALTNIFNANGTMTTTIDGVVYKQPLNGA</sequence>
<organism evidence="1 2">
    <name type="scientific">Neoarthrinium moseri</name>
    <dbReference type="NCBI Taxonomy" id="1658444"/>
    <lineage>
        <taxon>Eukaryota</taxon>
        <taxon>Fungi</taxon>
        <taxon>Dikarya</taxon>
        <taxon>Ascomycota</taxon>
        <taxon>Pezizomycotina</taxon>
        <taxon>Sordariomycetes</taxon>
        <taxon>Xylariomycetidae</taxon>
        <taxon>Amphisphaeriales</taxon>
        <taxon>Apiosporaceae</taxon>
        <taxon>Neoarthrinium</taxon>
    </lineage>
</organism>
<evidence type="ECO:0000313" key="1">
    <source>
        <dbReference type="EMBL" id="KAI1865676.1"/>
    </source>
</evidence>
<accession>A0A9Q0AN04</accession>
<comment type="caution">
    <text evidence="1">The sequence shown here is derived from an EMBL/GenBank/DDBJ whole genome shotgun (WGS) entry which is preliminary data.</text>
</comment>
<dbReference type="Gene3D" id="2.120.10.30">
    <property type="entry name" value="TolB, C-terminal domain"/>
    <property type="match status" value="1"/>
</dbReference>
<dbReference type="AlphaFoldDB" id="A0A9Q0AN04"/>
<gene>
    <name evidence="1" type="ORF">JX265_007999</name>
</gene>
<dbReference type="Proteomes" id="UP000829685">
    <property type="component" value="Unassembled WGS sequence"/>
</dbReference>
<reference evidence="1" key="1">
    <citation type="submission" date="2021-03" db="EMBL/GenBank/DDBJ databases">
        <title>Revisited historic fungal species revealed as producer of novel bioactive compounds through whole genome sequencing and comparative genomics.</title>
        <authorList>
            <person name="Vignolle G.A."/>
            <person name="Hochenegger N."/>
            <person name="Mach R.L."/>
            <person name="Mach-Aigner A.R."/>
            <person name="Javad Rahimi M."/>
            <person name="Salim K.A."/>
            <person name="Chan C.M."/>
            <person name="Lim L.B.L."/>
            <person name="Cai F."/>
            <person name="Druzhinina I.S."/>
            <person name="U'Ren J.M."/>
            <person name="Derntl C."/>
        </authorList>
    </citation>
    <scope>NUCLEOTIDE SEQUENCE</scope>
    <source>
        <strain evidence="1">TUCIM 5799</strain>
    </source>
</reference>